<evidence type="ECO:0000313" key="3">
    <source>
        <dbReference type="EMBL" id="EFH87925.1"/>
    </source>
</evidence>
<proteinExistence type="predicted"/>
<dbReference type="STRING" id="485913.Krac_9283"/>
<dbReference type="OrthoDB" id="158665at2"/>
<feature type="region of interest" description="Disordered" evidence="1">
    <location>
        <begin position="179"/>
        <end position="198"/>
    </location>
</feature>
<feature type="transmembrane region" description="Helical" evidence="2">
    <location>
        <begin position="153"/>
        <end position="174"/>
    </location>
</feature>
<gene>
    <name evidence="3" type="ORF">Krac_9283</name>
</gene>
<organism evidence="3 4">
    <name type="scientific">Ktedonobacter racemifer DSM 44963</name>
    <dbReference type="NCBI Taxonomy" id="485913"/>
    <lineage>
        <taxon>Bacteria</taxon>
        <taxon>Bacillati</taxon>
        <taxon>Chloroflexota</taxon>
        <taxon>Ktedonobacteria</taxon>
        <taxon>Ktedonobacterales</taxon>
        <taxon>Ktedonobacteraceae</taxon>
        <taxon>Ktedonobacter</taxon>
    </lineage>
</organism>
<accession>D6TBE1</accession>
<keyword evidence="2" id="KW-0812">Transmembrane</keyword>
<name>D6TBE1_KTERA</name>
<keyword evidence="2" id="KW-0472">Membrane</keyword>
<dbReference type="EMBL" id="ADVG01000001">
    <property type="protein sequence ID" value="EFH87925.1"/>
    <property type="molecule type" value="Genomic_DNA"/>
</dbReference>
<keyword evidence="4" id="KW-1185">Reference proteome</keyword>
<evidence type="ECO:0000256" key="2">
    <source>
        <dbReference type="SAM" id="Phobius"/>
    </source>
</evidence>
<protein>
    <submittedName>
        <fullName evidence="3">Uncharacterized protein</fullName>
    </submittedName>
</protein>
<sequence>MLKLAFQRMLLILGVVGLGVVLIDLVISIAATFPSTTPARVDHVTAGPYHLTISLYTNPANAGYALAFAVAPTQAVDGSLTYQTYSLPGQGVDATPIRATFHADPNVQNGIQGAAEITVKGPWTLQVTVNGSAGQGVANIPITATALPPIPVWLGWSIGFIPFYVLCVFFVMQLSSKKKPASRPGRIEPSTETKSYPV</sequence>
<comment type="caution">
    <text evidence="3">The sequence shown here is derived from an EMBL/GenBank/DDBJ whole genome shotgun (WGS) entry which is preliminary data.</text>
</comment>
<reference evidence="3 4" key="1">
    <citation type="journal article" date="2011" name="Stand. Genomic Sci.">
        <title>Non-contiguous finished genome sequence and contextual data of the filamentous soil bacterium Ktedonobacter racemifer type strain (SOSP1-21).</title>
        <authorList>
            <person name="Chang Y.J."/>
            <person name="Land M."/>
            <person name="Hauser L."/>
            <person name="Chertkov O."/>
            <person name="Del Rio T.G."/>
            <person name="Nolan M."/>
            <person name="Copeland A."/>
            <person name="Tice H."/>
            <person name="Cheng J.F."/>
            <person name="Lucas S."/>
            <person name="Han C."/>
            <person name="Goodwin L."/>
            <person name="Pitluck S."/>
            <person name="Ivanova N."/>
            <person name="Ovchinikova G."/>
            <person name="Pati A."/>
            <person name="Chen A."/>
            <person name="Palaniappan K."/>
            <person name="Mavromatis K."/>
            <person name="Liolios K."/>
            <person name="Brettin T."/>
            <person name="Fiebig A."/>
            <person name="Rohde M."/>
            <person name="Abt B."/>
            <person name="Goker M."/>
            <person name="Detter J.C."/>
            <person name="Woyke T."/>
            <person name="Bristow J."/>
            <person name="Eisen J.A."/>
            <person name="Markowitz V."/>
            <person name="Hugenholtz P."/>
            <person name="Kyrpides N.C."/>
            <person name="Klenk H.P."/>
            <person name="Lapidus A."/>
        </authorList>
    </citation>
    <scope>NUCLEOTIDE SEQUENCE [LARGE SCALE GENOMIC DNA]</scope>
    <source>
        <strain evidence="4">DSM 44963</strain>
    </source>
</reference>
<evidence type="ECO:0000313" key="4">
    <source>
        <dbReference type="Proteomes" id="UP000004508"/>
    </source>
</evidence>
<keyword evidence="2" id="KW-1133">Transmembrane helix</keyword>
<dbReference type="InParanoid" id="D6TBE1"/>
<dbReference type="Proteomes" id="UP000004508">
    <property type="component" value="Unassembled WGS sequence"/>
</dbReference>
<dbReference type="AlphaFoldDB" id="D6TBE1"/>
<dbReference type="RefSeq" id="WP_007903548.1">
    <property type="nucleotide sequence ID" value="NZ_ADVG01000001.1"/>
</dbReference>
<evidence type="ECO:0000256" key="1">
    <source>
        <dbReference type="SAM" id="MobiDB-lite"/>
    </source>
</evidence>